<dbReference type="AlphaFoldDB" id="A0A5P5X5K9"/>
<gene>
    <name evidence="2" type="primary">wzy</name>
</gene>
<dbReference type="Pfam" id="PF14897">
    <property type="entry name" value="EpsG"/>
    <property type="match status" value="1"/>
</dbReference>
<evidence type="ECO:0000256" key="1">
    <source>
        <dbReference type="SAM" id="Phobius"/>
    </source>
</evidence>
<feature type="transmembrane region" description="Helical" evidence="1">
    <location>
        <begin position="194"/>
        <end position="226"/>
    </location>
</feature>
<accession>A0A5P5X5K9</accession>
<keyword evidence="1" id="KW-0812">Transmembrane</keyword>
<feature type="transmembrane region" description="Helical" evidence="1">
    <location>
        <begin position="317"/>
        <end position="335"/>
    </location>
</feature>
<protein>
    <submittedName>
        <fullName evidence="2">Putative membrane protein</fullName>
    </submittedName>
</protein>
<feature type="transmembrane region" description="Helical" evidence="1">
    <location>
        <begin position="162"/>
        <end position="187"/>
    </location>
</feature>
<feature type="transmembrane region" description="Helical" evidence="1">
    <location>
        <begin position="293"/>
        <end position="310"/>
    </location>
</feature>
<feature type="transmembrane region" description="Helical" evidence="1">
    <location>
        <begin position="116"/>
        <end position="137"/>
    </location>
</feature>
<keyword evidence="1" id="KW-0472">Membrane</keyword>
<evidence type="ECO:0000313" key="2">
    <source>
        <dbReference type="EMBL" id="QFF90528.1"/>
    </source>
</evidence>
<proteinExistence type="predicted"/>
<feature type="transmembrane region" description="Helical" evidence="1">
    <location>
        <begin position="90"/>
        <end position="109"/>
    </location>
</feature>
<sequence>MYPYLVFLFILFFMVLLSIIKPFEHKRKELILLIILLCFVFFLFAFRYNVGADYIAYNVIYDSKDVAHITSWEMGFQALFRVFQSLDLKFYMFSALVLLINILALFIMLYKETKYFLLGAIIYFLSIDGFFSSISFYRQSISVSFFMISMVFLFESKWKRYMIINSIGTLFHVSNIVTIPVVIINFIKLEKISLLVLAPILSYLLGQSGALKEVIIAILNLLGFYVEYVKTDAFSGEAGIGIGFLLQLLLFVILVSSSDICTKKQYKILAINSLYLCLSAISINMLLFYRLAVVFSPIQAIAIPMLIQCSRIKQKKVLVVISMLLYMVLFLRSFYSPIFVRDFAPFEFIGTL</sequence>
<dbReference type="EMBL" id="MK473650">
    <property type="protein sequence ID" value="QFF90528.1"/>
    <property type="molecule type" value="Genomic_DNA"/>
</dbReference>
<reference evidence="2" key="1">
    <citation type="journal article" date="2019" name="Int. J. Food Microbiol.">
        <title>Developing a novel molecular serotyping system based on capsular polysaccharide synthesis gene clusters of Vibrio parahaemolyticus.</title>
        <authorList>
            <person name="Pang Y."/>
            <person name="Guo X."/>
            <person name="Tian X."/>
            <person name="Liu F."/>
            <person name="Wang L."/>
            <person name="Wu J."/>
            <person name="Zhang S."/>
            <person name="Li S."/>
            <person name="Liu B."/>
        </authorList>
    </citation>
    <scope>NUCLEOTIDE SEQUENCE</scope>
    <source>
        <strain evidence="2">G3555</strain>
    </source>
</reference>
<feature type="transmembrane region" description="Helical" evidence="1">
    <location>
        <begin position="6"/>
        <end position="23"/>
    </location>
</feature>
<feature type="transmembrane region" description="Helical" evidence="1">
    <location>
        <begin position="268"/>
        <end position="287"/>
    </location>
</feature>
<keyword evidence="1" id="KW-1133">Transmembrane helix</keyword>
<name>A0A5P5X5K9_VIBPH</name>
<organism evidence="2">
    <name type="scientific">Vibrio parahaemolyticus</name>
    <dbReference type="NCBI Taxonomy" id="670"/>
    <lineage>
        <taxon>Bacteria</taxon>
        <taxon>Pseudomonadati</taxon>
        <taxon>Pseudomonadota</taxon>
        <taxon>Gammaproteobacteria</taxon>
        <taxon>Vibrionales</taxon>
        <taxon>Vibrionaceae</taxon>
        <taxon>Vibrio</taxon>
    </lineage>
</organism>
<dbReference type="InterPro" id="IPR049458">
    <property type="entry name" value="EpsG-like"/>
</dbReference>
<feature type="transmembrane region" description="Helical" evidence="1">
    <location>
        <begin position="30"/>
        <end position="48"/>
    </location>
</feature>
<feature type="transmembrane region" description="Helical" evidence="1">
    <location>
        <begin position="238"/>
        <end position="256"/>
    </location>
</feature>